<dbReference type="HOGENOM" id="CLU_035240_1_0_1"/>
<dbReference type="Gene3D" id="3.30.160.60">
    <property type="entry name" value="Classic Zinc Finger"/>
    <property type="match status" value="5"/>
</dbReference>
<keyword evidence="2" id="KW-0677">Repeat</keyword>
<reference evidence="9" key="2">
    <citation type="journal article" date="2015" name="Genome Announc.">
        <title>Genome sequence of the AIDS-associated pathogen Penicillium marneffei (ATCC18224) and its near taxonomic relative Talaromyces stipitatus (ATCC10500).</title>
        <authorList>
            <person name="Nierman W.C."/>
            <person name="Fedorova-Abrams N.D."/>
            <person name="Andrianopoulos A."/>
        </authorList>
    </citation>
    <scope>NUCLEOTIDE SEQUENCE [LARGE SCALE GENOMIC DNA]</scope>
    <source>
        <strain evidence="9">ATCC 10500 / CBS 375.48 / QM 6759 / NRRL 1006</strain>
    </source>
</reference>
<organism evidence="8 9">
    <name type="scientific">Talaromyces stipitatus (strain ATCC 10500 / CBS 375.48 / QM 6759 / NRRL 1006)</name>
    <name type="common">Penicillium stipitatum</name>
    <dbReference type="NCBI Taxonomy" id="441959"/>
    <lineage>
        <taxon>Eukaryota</taxon>
        <taxon>Fungi</taxon>
        <taxon>Dikarya</taxon>
        <taxon>Ascomycota</taxon>
        <taxon>Pezizomycotina</taxon>
        <taxon>Eurotiomycetes</taxon>
        <taxon>Eurotiomycetidae</taxon>
        <taxon>Eurotiales</taxon>
        <taxon>Trichocomaceae</taxon>
        <taxon>Talaromyces</taxon>
        <taxon>Talaromyces sect. Talaromyces</taxon>
    </lineage>
</organism>
<keyword evidence="3 5" id="KW-0863">Zinc-finger</keyword>
<dbReference type="STRING" id="441959.B8LUW2"/>
<feature type="compositionally biased region" description="Basic residues" evidence="6">
    <location>
        <begin position="276"/>
        <end position="299"/>
    </location>
</feature>
<dbReference type="SUPFAM" id="SSF57667">
    <property type="entry name" value="beta-beta-alpha zinc fingers"/>
    <property type="match status" value="3"/>
</dbReference>
<dbReference type="Proteomes" id="UP000001745">
    <property type="component" value="Unassembled WGS sequence"/>
</dbReference>
<dbReference type="FunFam" id="3.30.160.60:FF:000432">
    <property type="entry name" value="zinc finger protein Gfi-1b isoform X1"/>
    <property type="match status" value="1"/>
</dbReference>
<dbReference type="InParanoid" id="B8LUW2"/>
<keyword evidence="4" id="KW-0862">Zinc</keyword>
<evidence type="ECO:0000259" key="7">
    <source>
        <dbReference type="PROSITE" id="PS50157"/>
    </source>
</evidence>
<dbReference type="GO" id="GO:0000981">
    <property type="term" value="F:DNA-binding transcription factor activity, RNA polymerase II-specific"/>
    <property type="evidence" value="ECO:0007669"/>
    <property type="project" value="TreeGrafter"/>
</dbReference>
<dbReference type="Pfam" id="PF00096">
    <property type="entry name" value="zf-C2H2"/>
    <property type="match status" value="3"/>
</dbReference>
<evidence type="ECO:0000256" key="2">
    <source>
        <dbReference type="ARBA" id="ARBA00022737"/>
    </source>
</evidence>
<evidence type="ECO:0000313" key="8">
    <source>
        <dbReference type="EMBL" id="EED24054.1"/>
    </source>
</evidence>
<evidence type="ECO:0000256" key="4">
    <source>
        <dbReference type="ARBA" id="ARBA00022833"/>
    </source>
</evidence>
<dbReference type="InterPro" id="IPR036236">
    <property type="entry name" value="Znf_C2H2_sf"/>
</dbReference>
<protein>
    <submittedName>
        <fullName evidence="8">C2H2 transcription factor, putative</fullName>
    </submittedName>
</protein>
<feature type="domain" description="C2H2-type" evidence="7">
    <location>
        <begin position="469"/>
        <end position="498"/>
    </location>
</feature>
<dbReference type="GO" id="GO:0008270">
    <property type="term" value="F:zinc ion binding"/>
    <property type="evidence" value="ECO:0007669"/>
    <property type="project" value="UniProtKB-KW"/>
</dbReference>
<evidence type="ECO:0000313" key="9">
    <source>
        <dbReference type="Proteomes" id="UP000001745"/>
    </source>
</evidence>
<dbReference type="InterPro" id="IPR013087">
    <property type="entry name" value="Znf_C2H2_type"/>
</dbReference>
<sequence>MSSRGTGDFCLDCHWDAFDDITGKIPMLPSDQWQCEDIHHNGDAVCAVEDSCCQNDACSLNCSSVCDGFVDCDLGSTVCSDANCEETHCESTSPACFDRHCCDEDQTVDDTAKGLLQQTDFQWDPALFLPAMTDQQFDMPVNESQLMNQSTSRHQHCSTENTFSDFQCHNTGHGSLTTGQQYSKECNNAWHSLFTNNQIDMSHLDMNIMLNNTPFYTPESNSDLLNQHSDTTKMPCFQGDGRPSCSEAGFQHLGCYLRNSGDTKLVEFSKKQSQARVHRHDHGQAHHRVAHYSRPRNPRKSISSQTISSFIDSPPSLDRAMSSALTSPTPALTEEVESHVCRWNHGPSMCNAIFNSCGDLQQHLITQHMQPIDGVKGYGYYCCWQGCHRPHEPFSQKSKLQGHFLTHSNYKNFTCSVCGKAFARQATLERHERSHRGEKPFKCKECGKAFTDSSELKTHSRTHTGEKPFKCTFPGCDFQTGDSSNMSSHKLTHSGRRHKCTYPGCAKSFTRPDQLKRHLKTTHKLDNTNHSMSPVLAVPTMIGTVN</sequence>
<accession>B8LUW2</accession>
<dbReference type="OrthoDB" id="3437960at2759"/>
<proteinExistence type="predicted"/>
<dbReference type="AlphaFoldDB" id="B8LUW2"/>
<evidence type="ECO:0000256" key="5">
    <source>
        <dbReference type="PROSITE-ProRule" id="PRU00042"/>
    </source>
</evidence>
<dbReference type="GO" id="GO:0005634">
    <property type="term" value="C:nucleus"/>
    <property type="evidence" value="ECO:0007669"/>
    <property type="project" value="UniProtKB-ARBA"/>
</dbReference>
<dbReference type="PROSITE" id="PS50157">
    <property type="entry name" value="ZINC_FINGER_C2H2_2"/>
    <property type="match status" value="4"/>
</dbReference>
<feature type="region of interest" description="Disordered" evidence="6">
    <location>
        <begin position="275"/>
        <end position="305"/>
    </location>
</feature>
<evidence type="ECO:0000256" key="3">
    <source>
        <dbReference type="ARBA" id="ARBA00022771"/>
    </source>
</evidence>
<dbReference type="EMBL" id="EQ962652">
    <property type="protein sequence ID" value="EED24054.1"/>
    <property type="molecule type" value="Genomic_DNA"/>
</dbReference>
<dbReference type="OMA" id="FHMLGMC"/>
<dbReference type="PANTHER" id="PTHR19818:SF139">
    <property type="entry name" value="PAIR-RULE PROTEIN ODD-PAIRED"/>
    <property type="match status" value="1"/>
</dbReference>
<dbReference type="RefSeq" id="XP_002341443.1">
    <property type="nucleotide sequence ID" value="XM_002341402.1"/>
</dbReference>
<dbReference type="VEuPathDB" id="FungiDB:TSTA_074340"/>
<feature type="domain" description="C2H2-type" evidence="7">
    <location>
        <begin position="441"/>
        <end position="468"/>
    </location>
</feature>
<keyword evidence="1" id="KW-0479">Metal-binding</keyword>
<dbReference type="FunFam" id="3.30.160.60:FF:001704">
    <property type="entry name" value="C2H2 transcription factor, putative"/>
    <property type="match status" value="1"/>
</dbReference>
<dbReference type="InterPro" id="IPR050329">
    <property type="entry name" value="GLI_C2H2-zinc-finger"/>
</dbReference>
<dbReference type="PANTHER" id="PTHR19818">
    <property type="entry name" value="ZINC FINGER PROTEIN ZIC AND GLI"/>
    <property type="match status" value="1"/>
</dbReference>
<gene>
    <name evidence="8" type="ORF">TSTA_074340</name>
</gene>
<dbReference type="RefSeq" id="XP_002341441.1">
    <property type="nucleotide sequence ID" value="XM_002341400.1"/>
</dbReference>
<dbReference type="SMART" id="SM00355">
    <property type="entry name" value="ZnF_C2H2"/>
    <property type="match status" value="6"/>
</dbReference>
<dbReference type="PROSITE" id="PS00028">
    <property type="entry name" value="ZINC_FINGER_C2H2_1"/>
    <property type="match status" value="3"/>
</dbReference>
<dbReference type="GeneID" id="8106600"/>
<dbReference type="GO" id="GO:0045944">
    <property type="term" value="P:positive regulation of transcription by RNA polymerase II"/>
    <property type="evidence" value="ECO:0007669"/>
    <property type="project" value="UniProtKB-ARBA"/>
</dbReference>
<feature type="domain" description="C2H2-type" evidence="7">
    <location>
        <begin position="413"/>
        <end position="440"/>
    </location>
</feature>
<name>B8LUW2_TALSN</name>
<keyword evidence="9" id="KW-1185">Reference proteome</keyword>
<evidence type="ECO:0000256" key="1">
    <source>
        <dbReference type="ARBA" id="ARBA00022723"/>
    </source>
</evidence>
<dbReference type="EMBL" id="EQ962652">
    <property type="protein sequence ID" value="EED24056.1"/>
    <property type="molecule type" value="Genomic_DNA"/>
</dbReference>
<dbReference type="eggNOG" id="KOG1721">
    <property type="taxonomic scope" value="Eukaryota"/>
</dbReference>
<reference evidence="8" key="1">
    <citation type="submission" date="2007-10" db="EMBL/GenBank/DDBJ databases">
        <authorList>
            <person name="Zhao H."/>
            <person name="Waite J.H."/>
        </authorList>
    </citation>
    <scope>NUCLEOTIDE SEQUENCE</scope>
    <source>
        <strain evidence="8">ATCC 10500</strain>
    </source>
</reference>
<dbReference type="GO" id="GO:0000978">
    <property type="term" value="F:RNA polymerase II cis-regulatory region sequence-specific DNA binding"/>
    <property type="evidence" value="ECO:0007669"/>
    <property type="project" value="TreeGrafter"/>
</dbReference>
<feature type="domain" description="C2H2-type" evidence="7">
    <location>
        <begin position="498"/>
        <end position="528"/>
    </location>
</feature>
<evidence type="ECO:0000256" key="6">
    <source>
        <dbReference type="SAM" id="MobiDB-lite"/>
    </source>
</evidence>